<accession>A0A927J1G4</accession>
<dbReference type="Gene3D" id="3.30.420.40">
    <property type="match status" value="2"/>
</dbReference>
<dbReference type="PANTHER" id="PTHR18964">
    <property type="entry name" value="ROK (REPRESSOR, ORF, KINASE) FAMILY"/>
    <property type="match status" value="1"/>
</dbReference>
<dbReference type="InterPro" id="IPR036388">
    <property type="entry name" value="WH-like_DNA-bd_sf"/>
</dbReference>
<proteinExistence type="inferred from homology"/>
<dbReference type="Proteomes" id="UP000610846">
    <property type="component" value="Unassembled WGS sequence"/>
</dbReference>
<dbReference type="AlphaFoldDB" id="A0A927J1G4"/>
<dbReference type="EMBL" id="JACYHB010000012">
    <property type="protein sequence ID" value="MBD8080154.1"/>
    <property type="molecule type" value="Genomic_DNA"/>
</dbReference>
<dbReference type="Pfam" id="PF00480">
    <property type="entry name" value="ROK"/>
    <property type="match status" value="1"/>
</dbReference>
<evidence type="ECO:0000313" key="3">
    <source>
        <dbReference type="Proteomes" id="UP000610846"/>
    </source>
</evidence>
<dbReference type="RefSeq" id="WP_191829728.1">
    <property type="nucleotide sequence ID" value="NZ_JACYHB010000012.1"/>
</dbReference>
<dbReference type="InterPro" id="IPR043129">
    <property type="entry name" value="ATPase_NBD"/>
</dbReference>
<dbReference type="PANTHER" id="PTHR18964:SF173">
    <property type="entry name" value="GLUCOKINASE"/>
    <property type="match status" value="1"/>
</dbReference>
<keyword evidence="3" id="KW-1185">Reference proteome</keyword>
<sequence>MEELLKFAPRPTGAGDMFQLLRDGHPRTRADLASITGQARSTIAARIDLLMSSGLIAPAGEASSTGGRPPATFAFNPAARIVLAVDLGATHARLAVTDLASNVLAETDATLSIAEGPDVVLGWVAENGMQLIEKAGRSPDELASVGVGLPGPVEHSSGRPINPPIMPAWDDVDVPAILNRHFRAAVLVDNDVNIMALGEHRTAWPDVTDMLFVKVATGIGSGIIADGDLRRGAQGAAGDIGHIAVPNAGDVPCRCGNVGCLEAVASGLAVATTLEARGLSASTSGDVVALVRSGDLHASQAVRQAGRDIGSVLAACVSILNPSLIVIGGIVAEAGEHLIAGIREVVYQRSLPLSTQHLRIVASQARGQAGVLGASAMAIDHVLSPQAIDALIV</sequence>
<dbReference type="InterPro" id="IPR036390">
    <property type="entry name" value="WH_DNA-bd_sf"/>
</dbReference>
<dbReference type="SUPFAM" id="SSF53067">
    <property type="entry name" value="Actin-like ATPase domain"/>
    <property type="match status" value="1"/>
</dbReference>
<name>A0A927J1G4_9MICO</name>
<dbReference type="InterPro" id="IPR000600">
    <property type="entry name" value="ROK"/>
</dbReference>
<evidence type="ECO:0000313" key="2">
    <source>
        <dbReference type="EMBL" id="MBD8080154.1"/>
    </source>
</evidence>
<gene>
    <name evidence="2" type="ORF">IF651_13930</name>
</gene>
<dbReference type="SUPFAM" id="SSF46785">
    <property type="entry name" value="Winged helix' DNA-binding domain"/>
    <property type="match status" value="1"/>
</dbReference>
<evidence type="ECO:0000256" key="1">
    <source>
        <dbReference type="ARBA" id="ARBA00006479"/>
    </source>
</evidence>
<comment type="caution">
    <text evidence="2">The sequence shown here is derived from an EMBL/GenBank/DDBJ whole genome shotgun (WGS) entry which is preliminary data.</text>
</comment>
<dbReference type="InterPro" id="IPR049874">
    <property type="entry name" value="ROK_cs"/>
</dbReference>
<reference evidence="2" key="1">
    <citation type="journal article" date="2018" name="Curr. Microbiol.">
        <title>Cellulosimicrobium arenosum sp. nov., Isolated from Marine Sediment Sand.</title>
        <authorList>
            <person name="Oh M."/>
            <person name="Kim J.H."/>
            <person name="Yoon J.H."/>
            <person name="Schumann P."/>
            <person name="Kim W."/>
        </authorList>
    </citation>
    <scope>NUCLEOTIDE SEQUENCE</scope>
    <source>
        <strain evidence="2">KCTC 49039</strain>
    </source>
</reference>
<protein>
    <submittedName>
        <fullName evidence="2">ROK family protein</fullName>
    </submittedName>
</protein>
<dbReference type="PROSITE" id="PS01125">
    <property type="entry name" value="ROK"/>
    <property type="match status" value="1"/>
</dbReference>
<comment type="similarity">
    <text evidence="1">Belongs to the ROK (NagC/XylR) family.</text>
</comment>
<dbReference type="Gene3D" id="1.10.10.10">
    <property type="entry name" value="Winged helix-like DNA-binding domain superfamily/Winged helix DNA-binding domain"/>
    <property type="match status" value="1"/>
</dbReference>
<reference evidence="2" key="2">
    <citation type="submission" date="2020-09" db="EMBL/GenBank/DDBJ databases">
        <authorList>
            <person name="Yu Y."/>
        </authorList>
    </citation>
    <scope>NUCLEOTIDE SEQUENCE</scope>
    <source>
        <strain evidence="2">KCTC 49039</strain>
    </source>
</reference>
<organism evidence="2 3">
    <name type="scientific">Cellulosimicrobium arenosum</name>
    <dbReference type="NCBI Taxonomy" id="2708133"/>
    <lineage>
        <taxon>Bacteria</taxon>
        <taxon>Bacillati</taxon>
        <taxon>Actinomycetota</taxon>
        <taxon>Actinomycetes</taxon>
        <taxon>Micrococcales</taxon>
        <taxon>Promicromonosporaceae</taxon>
        <taxon>Cellulosimicrobium</taxon>
    </lineage>
</organism>